<dbReference type="AlphaFoldDB" id="J0WPU6"/>
<name>J0WPU6_AURST</name>
<evidence type="ECO:0000313" key="2">
    <source>
        <dbReference type="EMBL" id="EJD33912.1"/>
    </source>
</evidence>
<evidence type="ECO:0000313" key="3">
    <source>
        <dbReference type="Proteomes" id="UP000006514"/>
    </source>
</evidence>
<organism evidence="2 3">
    <name type="scientific">Auricularia subglabra (strain TFB-10046 / SS5)</name>
    <name type="common">White-rot fungus</name>
    <name type="synonym">Auricularia delicata (strain TFB10046)</name>
    <dbReference type="NCBI Taxonomy" id="717982"/>
    <lineage>
        <taxon>Eukaryota</taxon>
        <taxon>Fungi</taxon>
        <taxon>Dikarya</taxon>
        <taxon>Basidiomycota</taxon>
        <taxon>Agaricomycotina</taxon>
        <taxon>Agaricomycetes</taxon>
        <taxon>Auriculariales</taxon>
        <taxon>Auriculariaceae</taxon>
        <taxon>Auricularia</taxon>
    </lineage>
</organism>
<accession>J0WPU6</accession>
<protein>
    <submittedName>
        <fullName evidence="2">Uncharacterized protein</fullName>
    </submittedName>
</protein>
<dbReference type="InParanoid" id="J0WPU6"/>
<evidence type="ECO:0000256" key="1">
    <source>
        <dbReference type="SAM" id="MobiDB-lite"/>
    </source>
</evidence>
<feature type="compositionally biased region" description="Basic residues" evidence="1">
    <location>
        <begin position="95"/>
        <end position="105"/>
    </location>
</feature>
<keyword evidence="3" id="KW-1185">Reference proteome</keyword>
<gene>
    <name evidence="2" type="ORF">AURDEDRAFT_189038</name>
</gene>
<dbReference type="Proteomes" id="UP000006514">
    <property type="component" value="Unassembled WGS sequence"/>
</dbReference>
<feature type="compositionally biased region" description="Polar residues" evidence="1">
    <location>
        <begin position="61"/>
        <end position="93"/>
    </location>
</feature>
<dbReference type="EMBL" id="JH688050">
    <property type="protein sequence ID" value="EJD33912.1"/>
    <property type="molecule type" value="Genomic_DNA"/>
</dbReference>
<sequence>MYRNNNNNSGRFPRRVDDRDTVRDIITFSTSAMNTVRDALGYNGGLQEFTQGRAVYQPRTRFNQQQRAPRSFNNGTRGNATATPDKFTQTVVNQWKRRERTRSKRAAATTQKASTAQATTANAVAQAATAPAPAPWATGAVQHQVVTDNTAQTSQGYGGQFYPQMVPFGAPFFPMPPFAPTLPASVAMPQQGPIPVPAQAPNMVFSFGAGWANEPPRDSVHTPFDLMTPEPAHPGVGHPAQQQMAAVQAGLGFPTTTFTHTSIDDAPMSIVGSPLPMEQHQALADSTLALTITDNSNVVAADNGGAAADVSTSTASEEEQTVQQEQQQPAQEAELAVQDVNMQQQHEDPTAAPNSSFVSSLAGALGDSN</sequence>
<feature type="region of interest" description="Disordered" evidence="1">
    <location>
        <begin position="306"/>
        <end position="369"/>
    </location>
</feature>
<feature type="compositionally biased region" description="Low complexity" evidence="1">
    <location>
        <begin position="306"/>
        <end position="338"/>
    </location>
</feature>
<feature type="compositionally biased region" description="Low complexity" evidence="1">
    <location>
        <begin position="106"/>
        <end position="118"/>
    </location>
</feature>
<dbReference type="KEGG" id="adl:AURDEDRAFT_189038"/>
<proteinExistence type="predicted"/>
<feature type="region of interest" description="Disordered" evidence="1">
    <location>
        <begin position="61"/>
        <end position="118"/>
    </location>
</feature>
<reference evidence="3" key="1">
    <citation type="journal article" date="2012" name="Science">
        <title>The Paleozoic origin of enzymatic lignin decomposition reconstructed from 31 fungal genomes.</title>
        <authorList>
            <person name="Floudas D."/>
            <person name="Binder M."/>
            <person name="Riley R."/>
            <person name="Barry K."/>
            <person name="Blanchette R.A."/>
            <person name="Henrissat B."/>
            <person name="Martinez A.T."/>
            <person name="Otillar R."/>
            <person name="Spatafora J.W."/>
            <person name="Yadav J.S."/>
            <person name="Aerts A."/>
            <person name="Benoit I."/>
            <person name="Boyd A."/>
            <person name="Carlson A."/>
            <person name="Copeland A."/>
            <person name="Coutinho P.M."/>
            <person name="de Vries R.P."/>
            <person name="Ferreira P."/>
            <person name="Findley K."/>
            <person name="Foster B."/>
            <person name="Gaskell J."/>
            <person name="Glotzer D."/>
            <person name="Gorecki P."/>
            <person name="Heitman J."/>
            <person name="Hesse C."/>
            <person name="Hori C."/>
            <person name="Igarashi K."/>
            <person name="Jurgens J.A."/>
            <person name="Kallen N."/>
            <person name="Kersten P."/>
            <person name="Kohler A."/>
            <person name="Kuees U."/>
            <person name="Kumar T.K.A."/>
            <person name="Kuo A."/>
            <person name="LaButti K."/>
            <person name="Larrondo L.F."/>
            <person name="Lindquist E."/>
            <person name="Ling A."/>
            <person name="Lombard V."/>
            <person name="Lucas S."/>
            <person name="Lundell T."/>
            <person name="Martin R."/>
            <person name="McLaughlin D.J."/>
            <person name="Morgenstern I."/>
            <person name="Morin E."/>
            <person name="Murat C."/>
            <person name="Nagy L.G."/>
            <person name="Nolan M."/>
            <person name="Ohm R.A."/>
            <person name="Patyshakuliyeva A."/>
            <person name="Rokas A."/>
            <person name="Ruiz-Duenas F.J."/>
            <person name="Sabat G."/>
            <person name="Salamov A."/>
            <person name="Samejima M."/>
            <person name="Schmutz J."/>
            <person name="Slot J.C."/>
            <person name="St John F."/>
            <person name="Stenlid J."/>
            <person name="Sun H."/>
            <person name="Sun S."/>
            <person name="Syed K."/>
            <person name="Tsang A."/>
            <person name="Wiebenga A."/>
            <person name="Young D."/>
            <person name="Pisabarro A."/>
            <person name="Eastwood D.C."/>
            <person name="Martin F."/>
            <person name="Cullen D."/>
            <person name="Grigoriev I.V."/>
            <person name="Hibbett D.S."/>
        </authorList>
    </citation>
    <scope>NUCLEOTIDE SEQUENCE [LARGE SCALE GENOMIC DNA]</scope>
    <source>
        <strain evidence="3">TFB10046</strain>
    </source>
</reference>